<protein>
    <submittedName>
        <fullName evidence="9">Uncharacterized protein</fullName>
    </submittedName>
</protein>
<evidence type="ECO:0000256" key="2">
    <source>
        <dbReference type="ARBA" id="ARBA00010617"/>
    </source>
</evidence>
<dbReference type="AlphaFoldDB" id="A0AAP0K9Z7"/>
<dbReference type="Gene3D" id="1.10.630.10">
    <property type="entry name" value="Cytochrome P450"/>
    <property type="match status" value="1"/>
</dbReference>
<dbReference type="GO" id="GO:0005506">
    <property type="term" value="F:iron ion binding"/>
    <property type="evidence" value="ECO:0007669"/>
    <property type="project" value="InterPro"/>
</dbReference>
<accession>A0AAP0K9Z7</accession>
<keyword evidence="7" id="KW-0503">Monooxygenase</keyword>
<dbReference type="SUPFAM" id="SSF48264">
    <property type="entry name" value="Cytochrome P450"/>
    <property type="match status" value="1"/>
</dbReference>
<comment type="cofactor">
    <cofactor evidence="1">
        <name>heme</name>
        <dbReference type="ChEBI" id="CHEBI:30413"/>
    </cofactor>
</comment>
<keyword evidence="6" id="KW-0408">Iron</keyword>
<gene>
    <name evidence="9" type="ORF">Scep_006600</name>
</gene>
<dbReference type="PANTHER" id="PTHR47950:SF49">
    <property type="entry name" value="CYTOCHROME P450"/>
    <property type="match status" value="1"/>
</dbReference>
<reference evidence="9 10" key="1">
    <citation type="submission" date="2024-01" db="EMBL/GenBank/DDBJ databases">
        <title>Genome assemblies of Stephania.</title>
        <authorList>
            <person name="Yang L."/>
        </authorList>
    </citation>
    <scope>NUCLEOTIDE SEQUENCE [LARGE SCALE GENOMIC DNA]</scope>
    <source>
        <strain evidence="9">JXDWG</strain>
        <tissue evidence="9">Leaf</tissue>
    </source>
</reference>
<dbReference type="Proteomes" id="UP001419268">
    <property type="component" value="Unassembled WGS sequence"/>
</dbReference>
<name>A0AAP0K9Z7_9MAGN</name>
<evidence type="ECO:0000256" key="7">
    <source>
        <dbReference type="ARBA" id="ARBA00023033"/>
    </source>
</evidence>
<evidence type="ECO:0000256" key="1">
    <source>
        <dbReference type="ARBA" id="ARBA00001971"/>
    </source>
</evidence>
<evidence type="ECO:0000256" key="3">
    <source>
        <dbReference type="ARBA" id="ARBA00022617"/>
    </source>
</evidence>
<organism evidence="9 10">
    <name type="scientific">Stephania cephalantha</name>
    <dbReference type="NCBI Taxonomy" id="152367"/>
    <lineage>
        <taxon>Eukaryota</taxon>
        <taxon>Viridiplantae</taxon>
        <taxon>Streptophyta</taxon>
        <taxon>Embryophyta</taxon>
        <taxon>Tracheophyta</taxon>
        <taxon>Spermatophyta</taxon>
        <taxon>Magnoliopsida</taxon>
        <taxon>Ranunculales</taxon>
        <taxon>Menispermaceae</taxon>
        <taxon>Menispermoideae</taxon>
        <taxon>Cissampelideae</taxon>
        <taxon>Stephania</taxon>
    </lineage>
</organism>
<evidence type="ECO:0000256" key="8">
    <source>
        <dbReference type="SAM" id="MobiDB-lite"/>
    </source>
</evidence>
<proteinExistence type="inferred from homology"/>
<dbReference type="GO" id="GO:0020037">
    <property type="term" value="F:heme binding"/>
    <property type="evidence" value="ECO:0007669"/>
    <property type="project" value="InterPro"/>
</dbReference>
<keyword evidence="5" id="KW-0560">Oxidoreductase</keyword>
<dbReference type="InterPro" id="IPR036396">
    <property type="entry name" value="Cyt_P450_sf"/>
</dbReference>
<dbReference type="Pfam" id="PF00067">
    <property type="entry name" value="p450"/>
    <property type="match status" value="1"/>
</dbReference>
<evidence type="ECO:0000313" key="9">
    <source>
        <dbReference type="EMBL" id="KAK9147843.1"/>
    </source>
</evidence>
<dbReference type="GO" id="GO:0044550">
    <property type="term" value="P:secondary metabolite biosynthetic process"/>
    <property type="evidence" value="ECO:0007669"/>
    <property type="project" value="UniProtKB-ARBA"/>
</dbReference>
<evidence type="ECO:0000256" key="5">
    <source>
        <dbReference type="ARBA" id="ARBA00023002"/>
    </source>
</evidence>
<evidence type="ECO:0000256" key="4">
    <source>
        <dbReference type="ARBA" id="ARBA00022723"/>
    </source>
</evidence>
<keyword evidence="4" id="KW-0479">Metal-binding</keyword>
<dbReference type="GO" id="GO:0016705">
    <property type="term" value="F:oxidoreductase activity, acting on paired donors, with incorporation or reduction of molecular oxygen"/>
    <property type="evidence" value="ECO:0007669"/>
    <property type="project" value="InterPro"/>
</dbReference>
<comment type="similarity">
    <text evidence="2">Belongs to the cytochrome P450 family.</text>
</comment>
<dbReference type="EMBL" id="JBBNAG010000003">
    <property type="protein sequence ID" value="KAK9147843.1"/>
    <property type="molecule type" value="Genomic_DNA"/>
</dbReference>
<dbReference type="PANTHER" id="PTHR47950">
    <property type="entry name" value="CYTOCHROME P450, FAMILY 76, SUBFAMILY C, POLYPEPTIDE 5-RELATED"/>
    <property type="match status" value="1"/>
</dbReference>
<keyword evidence="10" id="KW-1185">Reference proteome</keyword>
<dbReference type="GO" id="GO:0004497">
    <property type="term" value="F:monooxygenase activity"/>
    <property type="evidence" value="ECO:0007669"/>
    <property type="project" value="UniProtKB-KW"/>
</dbReference>
<dbReference type="InterPro" id="IPR001128">
    <property type="entry name" value="Cyt_P450"/>
</dbReference>
<comment type="caution">
    <text evidence="9">The sequence shown here is derived from an EMBL/GenBank/DDBJ whole genome shotgun (WGS) entry which is preliminary data.</text>
</comment>
<feature type="region of interest" description="Disordered" evidence="8">
    <location>
        <begin position="301"/>
        <end position="325"/>
    </location>
</feature>
<evidence type="ECO:0000313" key="10">
    <source>
        <dbReference type="Proteomes" id="UP001419268"/>
    </source>
</evidence>
<keyword evidence="3" id="KW-0349">Heme</keyword>
<evidence type="ECO:0000256" key="6">
    <source>
        <dbReference type="ARBA" id="ARBA00023004"/>
    </source>
</evidence>
<sequence>MKTSLVWFDCNDYRKQVQRQLRTEVFSSKMFGIQEGVREQNVRQLMEFMKSKQGEFVNVRPAICGTILNVLGNVVFSKDLYDVVGGKGVVGLEFLIRKLLVIGSTPNLSNYYQFLDRFDPQGLRKEAFASLQKVDRLWKPIIEERKREQKMNKRDECKGMLDVLLENNYNDAEINNIFLVHFGVPPEKATPIPHSPSVSVDWSGRSPTFHPFSFFKMSIREVAELYRSEKSLPVVEAHRPLSGLHSIALIALERRRQKLTQAKPDQPMDDEAVYYNVVGECPRGCVYGLGSLGRKKRRYADSGASTSQLPEMVPRSEFDTVSEQL</sequence>